<dbReference type="VEuPathDB" id="VectorBase:MDOA004441"/>
<accession>A0A1I8MFS1</accession>
<protein>
    <recommendedName>
        <fullName evidence="4">Single domain-containing protein</fullName>
    </recommendedName>
</protein>
<sequence>MKLIIAAIISALCCSTLAAISSGIHTNAEHPGKCVYKDLVLAPGENGFPAGKCEQFFCFKANGFSEIHTCGAQEAAAPCIMGDLKLPNSNYPLCCERYVMCPL</sequence>
<dbReference type="EnsemblMetazoa" id="MDOA004441-RA">
    <property type="protein sequence ID" value="MDOA004441-PA"/>
    <property type="gene ID" value="MDOA004441"/>
</dbReference>
<dbReference type="VEuPathDB" id="VectorBase:MDOMA2_006276"/>
<feature type="domain" description="Single" evidence="4">
    <location>
        <begin position="34"/>
        <end position="101"/>
    </location>
</feature>
<keyword evidence="2" id="KW-0964">Secreted</keyword>
<proteinExistence type="predicted"/>
<dbReference type="InterPro" id="IPR029277">
    <property type="entry name" value="SVWC_dom"/>
</dbReference>
<dbReference type="Pfam" id="PF15430">
    <property type="entry name" value="SVWC"/>
    <property type="match status" value="1"/>
</dbReference>
<feature type="signal peptide" evidence="3">
    <location>
        <begin position="1"/>
        <end position="18"/>
    </location>
</feature>
<name>A0A1I8MFS1_MUSDO</name>
<evidence type="ECO:0000256" key="3">
    <source>
        <dbReference type="SAM" id="SignalP"/>
    </source>
</evidence>
<evidence type="ECO:0000259" key="4">
    <source>
        <dbReference type="SMART" id="SM01318"/>
    </source>
</evidence>
<organism evidence="5">
    <name type="scientific">Musca domestica</name>
    <name type="common">House fly</name>
    <dbReference type="NCBI Taxonomy" id="7370"/>
    <lineage>
        <taxon>Eukaryota</taxon>
        <taxon>Metazoa</taxon>
        <taxon>Ecdysozoa</taxon>
        <taxon>Arthropoda</taxon>
        <taxon>Hexapoda</taxon>
        <taxon>Insecta</taxon>
        <taxon>Pterygota</taxon>
        <taxon>Neoptera</taxon>
        <taxon>Endopterygota</taxon>
        <taxon>Diptera</taxon>
        <taxon>Brachycera</taxon>
        <taxon>Muscomorpha</taxon>
        <taxon>Muscoidea</taxon>
        <taxon>Muscidae</taxon>
        <taxon>Musca</taxon>
    </lineage>
</organism>
<evidence type="ECO:0000313" key="5">
    <source>
        <dbReference type="EnsemblMetazoa" id="MDOA004441-PA"/>
    </source>
</evidence>
<dbReference type="AlphaFoldDB" id="A0A1I8MFS1"/>
<reference evidence="5" key="1">
    <citation type="submission" date="2020-05" db="UniProtKB">
        <authorList>
            <consortium name="EnsemblMetazoa"/>
        </authorList>
    </citation>
    <scope>IDENTIFICATION</scope>
    <source>
        <strain evidence="5">Aabys</strain>
    </source>
</reference>
<evidence type="ECO:0000256" key="2">
    <source>
        <dbReference type="ARBA" id="ARBA00022525"/>
    </source>
</evidence>
<keyword evidence="3" id="KW-0732">Signal</keyword>
<feature type="chain" id="PRO_5044560299" description="Single domain-containing protein" evidence="3">
    <location>
        <begin position="19"/>
        <end position="103"/>
    </location>
</feature>
<comment type="subcellular location">
    <subcellularLocation>
        <location evidence="1">Secreted</location>
    </subcellularLocation>
</comment>
<dbReference type="SMART" id="SM01318">
    <property type="entry name" value="SVWC"/>
    <property type="match status" value="1"/>
</dbReference>
<dbReference type="GO" id="GO:0005576">
    <property type="term" value="C:extracellular region"/>
    <property type="evidence" value="ECO:0007669"/>
    <property type="project" value="UniProtKB-SubCell"/>
</dbReference>
<gene>
    <name evidence="5" type="primary">101901460</name>
</gene>
<evidence type="ECO:0000256" key="1">
    <source>
        <dbReference type="ARBA" id="ARBA00004613"/>
    </source>
</evidence>